<accession>A0A7I7S9G7</accession>
<dbReference type="GO" id="GO:0016747">
    <property type="term" value="F:acyltransferase activity, transferring groups other than amino-acyl groups"/>
    <property type="evidence" value="ECO:0007669"/>
    <property type="project" value="InterPro"/>
</dbReference>
<evidence type="ECO:0000313" key="1">
    <source>
        <dbReference type="EMBL" id="OSC32679.1"/>
    </source>
</evidence>
<protein>
    <submittedName>
        <fullName evidence="1">Acyltransferase</fullName>
    </submittedName>
</protein>
<dbReference type="AlphaFoldDB" id="A0A7I7S9G7"/>
<sequence>MTVSRDMPVQGGLEQIPSGSTYRVESLTGIRAVAALLVMVTHAAFTTGKYPEGYFGSFWSRTEIGVPIFFVLSGFLLFRPWVQASRKGRPGPSLLRYTRHRIRRIMPAYVVTVLAAYAVYHFRAVEPNPGHTVTGLFRNLTLTQIYTDNYVYSYLHQGLTQMWSLAVEVGFYIALPFLAYVLLVLLCRRQWRPYRLLAGLAVAAAISPAWLILVHTVEGLPDGARLWPPAYLMWFVGGMTLTVLQALNVRAYGFAVIPLAVICYAIASTPVAGEPTTTPRELAQALVKVVFYAVIAALAVAPLALGDRGWYAWVLGTRPMVWLGEISYEMFLIHMVLIEIAMVDVLHWRIWTGSMWGLFAVTVVMTVPLAWLLHYLTWDLPARRRARREESRA</sequence>
<dbReference type="GO" id="GO:0009103">
    <property type="term" value="P:lipopolysaccharide biosynthetic process"/>
    <property type="evidence" value="ECO:0007669"/>
    <property type="project" value="TreeGrafter"/>
</dbReference>
<organism evidence="1 2">
    <name type="scientific">Mycolicibacillus koreensis</name>
    <dbReference type="NCBI Taxonomy" id="1069220"/>
    <lineage>
        <taxon>Bacteria</taxon>
        <taxon>Bacillati</taxon>
        <taxon>Actinomycetota</taxon>
        <taxon>Actinomycetes</taxon>
        <taxon>Mycobacteriales</taxon>
        <taxon>Mycobacteriaceae</taxon>
        <taxon>Mycolicibacillus</taxon>
    </lineage>
</organism>
<evidence type="ECO:0000313" key="2">
    <source>
        <dbReference type="Proteomes" id="UP000193577"/>
    </source>
</evidence>
<dbReference type="PANTHER" id="PTHR23028:SF53">
    <property type="entry name" value="ACYL_TRANSF_3 DOMAIN-CONTAINING PROTEIN"/>
    <property type="match status" value="1"/>
</dbReference>
<proteinExistence type="predicted"/>
<dbReference type="RefSeq" id="WP_069392093.1">
    <property type="nucleotide sequence ID" value="NZ_AP022594.1"/>
</dbReference>
<dbReference type="InterPro" id="IPR050879">
    <property type="entry name" value="Acyltransferase_3"/>
</dbReference>
<keyword evidence="1" id="KW-0012">Acyltransferase</keyword>
<name>A0A7I7S9G7_9MYCO</name>
<dbReference type="Pfam" id="PF01757">
    <property type="entry name" value="Acyl_transf_3"/>
    <property type="match status" value="1"/>
</dbReference>
<dbReference type="OrthoDB" id="5242306at2"/>
<dbReference type="Proteomes" id="UP000193577">
    <property type="component" value="Unassembled WGS sequence"/>
</dbReference>
<dbReference type="PANTHER" id="PTHR23028">
    <property type="entry name" value="ACETYLTRANSFERASE"/>
    <property type="match status" value="1"/>
</dbReference>
<gene>
    <name evidence="1" type="ORF">B8W67_14855</name>
</gene>
<keyword evidence="2" id="KW-1185">Reference proteome</keyword>
<dbReference type="EMBL" id="NCXO01000035">
    <property type="protein sequence ID" value="OSC32679.1"/>
    <property type="molecule type" value="Genomic_DNA"/>
</dbReference>
<keyword evidence="1" id="KW-0808">Transferase</keyword>
<comment type="caution">
    <text evidence="1">The sequence shown here is derived from an EMBL/GenBank/DDBJ whole genome shotgun (WGS) entry which is preliminary data.</text>
</comment>
<dbReference type="InterPro" id="IPR002656">
    <property type="entry name" value="Acyl_transf_3_dom"/>
</dbReference>
<reference evidence="1 2" key="1">
    <citation type="submission" date="2017-04" db="EMBL/GenBank/DDBJ databases">
        <title>The new phylogeny of genus Mycobacterium.</title>
        <authorList>
            <person name="Tortoli E."/>
            <person name="Trovato A."/>
            <person name="Cirillo D.M."/>
        </authorList>
    </citation>
    <scope>NUCLEOTIDE SEQUENCE [LARGE SCALE GENOMIC DNA]</scope>
    <source>
        <strain evidence="1 2">KCTC 19819</strain>
    </source>
</reference>
<dbReference type="GO" id="GO:0016020">
    <property type="term" value="C:membrane"/>
    <property type="evidence" value="ECO:0007669"/>
    <property type="project" value="TreeGrafter"/>
</dbReference>